<accession>A0ABY8LSN5</accession>
<evidence type="ECO:0000313" key="2">
    <source>
        <dbReference type="Proteomes" id="UP001179842"/>
    </source>
</evidence>
<dbReference type="RefSeq" id="WP_280101565.1">
    <property type="nucleotide sequence ID" value="NZ_CP122979.1"/>
</dbReference>
<dbReference type="Proteomes" id="UP001179842">
    <property type="component" value="Chromosome"/>
</dbReference>
<protein>
    <submittedName>
        <fullName evidence="1">Uncharacterized protein</fullName>
    </submittedName>
</protein>
<keyword evidence="2" id="KW-1185">Reference proteome</keyword>
<proteinExistence type="predicted"/>
<name>A0ABY8LSN5_9BACT</name>
<sequence length="301" mass="36325">MKENASYSEKLNQYFPPNKSNILTNSFGLKHRRLPVFIYKTEVGNIFYLLARSATDKDNKTRKIRFGEVEYAIIDKNGVKKDMYIDTTVIYQVDEYDLYDIEQKYGKFKKITSANLSTSKFAEIVEKSYFNIENKLASLQEIKFNYNKQKTEIKNIYVPNHKLLDDYQQTKNDKYLMKWNKYFNENDLIYLIKKQQIINHKSLTEMEYSSTKYEIFFENFLDVYQGKPDYFDENQREELKIFNSVVEKIEEYYPREIEKFISTIDFEKNQAFIDELEYDKDLLSEKYLKELKQEEDLGMEM</sequence>
<dbReference type="NCBIfam" id="NF045891">
    <property type="entry name" value="ICE_Mbov_0400"/>
    <property type="match status" value="1"/>
</dbReference>
<gene>
    <name evidence="1" type="ORF">QEG99_02175</name>
</gene>
<organism evidence="1 2">
    <name type="scientific">Mesomycoplasma lagogenitalium</name>
    <dbReference type="NCBI Taxonomy" id="171286"/>
    <lineage>
        <taxon>Bacteria</taxon>
        <taxon>Bacillati</taxon>
        <taxon>Mycoplasmatota</taxon>
        <taxon>Mycoplasmoidales</taxon>
        <taxon>Metamycoplasmataceae</taxon>
        <taxon>Mesomycoplasma</taxon>
    </lineage>
</organism>
<dbReference type="EMBL" id="CP122979">
    <property type="protein sequence ID" value="WGI36264.1"/>
    <property type="molecule type" value="Genomic_DNA"/>
</dbReference>
<reference evidence="1" key="1">
    <citation type="submission" date="2023-04" db="EMBL/GenBank/DDBJ databases">
        <title>Completed genome of Mycoplasma lagogenitalium type strain 12MS.</title>
        <authorList>
            <person name="Spergser J."/>
        </authorList>
    </citation>
    <scope>NUCLEOTIDE SEQUENCE</scope>
    <source>
        <strain evidence="1">12MS</strain>
    </source>
</reference>
<evidence type="ECO:0000313" key="1">
    <source>
        <dbReference type="EMBL" id="WGI36264.1"/>
    </source>
</evidence>